<dbReference type="AlphaFoldDB" id="A0A562LNN6"/>
<gene>
    <name evidence="1" type="ORF">IP98_02600</name>
</gene>
<dbReference type="OrthoDB" id="9786191at2"/>
<sequence>MNTRKLILITTTALVLLSCSNDSESDLAGAPVETITYNGTVRTIITENCIVCHTQPPQNGAPMSLLTYDDLKNAVLNQGLIDRISSFDPSFSMPFGGPRLPQSKIDQIKAWRDDNFPE</sequence>
<name>A0A562LNN6_9FLAO</name>
<accession>A0A562LNN6</accession>
<evidence type="ECO:0000313" key="2">
    <source>
        <dbReference type="Proteomes" id="UP000319848"/>
    </source>
</evidence>
<evidence type="ECO:0000313" key="1">
    <source>
        <dbReference type="EMBL" id="TWI09244.1"/>
    </source>
</evidence>
<dbReference type="Proteomes" id="UP000319848">
    <property type="component" value="Unassembled WGS sequence"/>
</dbReference>
<protein>
    <recommendedName>
        <fullName evidence="3">Cytochrome c domain-containing protein</fullName>
    </recommendedName>
</protein>
<keyword evidence="2" id="KW-1185">Reference proteome</keyword>
<reference evidence="1 2" key="1">
    <citation type="journal article" date="2015" name="Stand. Genomic Sci.">
        <title>Genomic Encyclopedia of Bacterial and Archaeal Type Strains, Phase III: the genomes of soil and plant-associated and newly described type strains.</title>
        <authorList>
            <person name="Whitman W.B."/>
            <person name="Woyke T."/>
            <person name="Klenk H.P."/>
            <person name="Zhou Y."/>
            <person name="Lilburn T.G."/>
            <person name="Beck B.J."/>
            <person name="De Vos P."/>
            <person name="Vandamme P."/>
            <person name="Eisen J.A."/>
            <person name="Garrity G."/>
            <person name="Hugenholtz P."/>
            <person name="Kyrpides N.C."/>
        </authorList>
    </citation>
    <scope>NUCLEOTIDE SEQUENCE [LARGE SCALE GENOMIC DNA]</scope>
    <source>
        <strain evidence="1 2">CGMCC 1.7270</strain>
    </source>
</reference>
<proteinExistence type="predicted"/>
<dbReference type="RefSeq" id="WP_081709380.1">
    <property type="nucleotide sequence ID" value="NZ_AVBI01000016.1"/>
</dbReference>
<dbReference type="EMBL" id="VLKQ01000013">
    <property type="protein sequence ID" value="TWI09244.1"/>
    <property type="molecule type" value="Genomic_DNA"/>
</dbReference>
<comment type="caution">
    <text evidence="1">The sequence shown here is derived from an EMBL/GenBank/DDBJ whole genome shotgun (WGS) entry which is preliminary data.</text>
</comment>
<organism evidence="1 2">
    <name type="scientific">Flavobacterium cauense R2A-7</name>
    <dbReference type="NCBI Taxonomy" id="1341154"/>
    <lineage>
        <taxon>Bacteria</taxon>
        <taxon>Pseudomonadati</taxon>
        <taxon>Bacteroidota</taxon>
        <taxon>Flavobacteriia</taxon>
        <taxon>Flavobacteriales</taxon>
        <taxon>Flavobacteriaceae</taxon>
        <taxon>Flavobacterium</taxon>
    </lineage>
</organism>
<dbReference type="PROSITE" id="PS51257">
    <property type="entry name" value="PROKAR_LIPOPROTEIN"/>
    <property type="match status" value="1"/>
</dbReference>
<evidence type="ECO:0008006" key="3">
    <source>
        <dbReference type="Google" id="ProtNLM"/>
    </source>
</evidence>